<gene>
    <name evidence="2" type="ORF">UK15_28780</name>
</gene>
<feature type="chain" id="PRO_5005632986" description="Secreted protein" evidence="1">
    <location>
        <begin position="29"/>
        <end position="160"/>
    </location>
</feature>
<dbReference type="STRING" id="284040.UK15_28780"/>
<protein>
    <recommendedName>
        <fullName evidence="4">Secreted protein</fullName>
    </recommendedName>
</protein>
<evidence type="ECO:0000313" key="2">
    <source>
        <dbReference type="EMBL" id="KJK36057.1"/>
    </source>
</evidence>
<evidence type="ECO:0000313" key="3">
    <source>
        <dbReference type="Proteomes" id="UP000034786"/>
    </source>
</evidence>
<name>A0A0M2GK17_9ACTN</name>
<dbReference type="RefSeq" id="WP_031142069.1">
    <property type="nucleotide sequence ID" value="NZ_JYJH01000025.1"/>
</dbReference>
<evidence type="ECO:0008006" key="4">
    <source>
        <dbReference type="Google" id="ProtNLM"/>
    </source>
</evidence>
<dbReference type="AlphaFoldDB" id="A0A0M2GK17"/>
<keyword evidence="3" id="KW-1185">Reference proteome</keyword>
<reference evidence="3" key="1">
    <citation type="submission" date="2015-02" db="EMBL/GenBank/DDBJ databases">
        <authorList>
            <person name="Ju K.-S."/>
            <person name="Doroghazi J.R."/>
            <person name="Metcalf W."/>
        </authorList>
    </citation>
    <scope>NUCLEOTIDE SEQUENCE [LARGE SCALE GENOMIC DNA]</scope>
    <source>
        <strain evidence="3">NRRL B-16380</strain>
    </source>
</reference>
<proteinExistence type="predicted"/>
<dbReference type="Proteomes" id="UP000034786">
    <property type="component" value="Unassembled WGS sequence"/>
</dbReference>
<dbReference type="PATRIC" id="fig|284040.3.peg.4148"/>
<keyword evidence="1" id="KW-0732">Signal</keyword>
<evidence type="ECO:0000256" key="1">
    <source>
        <dbReference type="SAM" id="SignalP"/>
    </source>
</evidence>
<accession>A0A0M2GK17</accession>
<feature type="signal peptide" evidence="1">
    <location>
        <begin position="1"/>
        <end position="28"/>
    </location>
</feature>
<sequence>MGKKTRALAAMGLTALFAVMVPATTAQAAPASANCDNEYWEYAGDGNVHIYYETDCRSLNVKYGSGDDVNWSDGLGHFAWSDNDAVSSVMNTGTYSGGWDVVKFYVDANYSQAQGYSCLKRSEIYVDDLSRNTSTTGHTMNNSISSHQWVTQGACAKFMS</sequence>
<organism evidence="2 3">
    <name type="scientific">Streptomyces variegatus</name>
    <dbReference type="NCBI Taxonomy" id="284040"/>
    <lineage>
        <taxon>Bacteria</taxon>
        <taxon>Bacillati</taxon>
        <taxon>Actinomycetota</taxon>
        <taxon>Actinomycetes</taxon>
        <taxon>Kitasatosporales</taxon>
        <taxon>Streptomycetaceae</taxon>
        <taxon>Streptomyces</taxon>
    </lineage>
</organism>
<comment type="caution">
    <text evidence="2">The sequence shown here is derived from an EMBL/GenBank/DDBJ whole genome shotgun (WGS) entry which is preliminary data.</text>
</comment>
<dbReference type="EMBL" id="JYJH01000025">
    <property type="protein sequence ID" value="KJK36057.1"/>
    <property type="molecule type" value="Genomic_DNA"/>
</dbReference>